<reference evidence="3" key="1">
    <citation type="submission" date="2017-05" db="EMBL/GenBank/DDBJ databases">
        <title>Streptomyces olivochromogenes NBRC 3561 whole genome shotgun sequence.</title>
        <authorList>
            <person name="Dohra H."/>
            <person name="Kodani S."/>
        </authorList>
    </citation>
    <scope>NUCLEOTIDE SEQUENCE [LARGE SCALE GENOMIC DNA]</scope>
    <source>
        <strain evidence="3">NBRC 3561</strain>
    </source>
</reference>
<dbReference type="EMBL" id="BDQI01000009">
    <property type="protein sequence ID" value="GAX53016.1"/>
    <property type="molecule type" value="Genomic_DNA"/>
</dbReference>
<evidence type="ECO:0000313" key="3">
    <source>
        <dbReference type="Proteomes" id="UP000217446"/>
    </source>
</evidence>
<dbReference type="AlphaFoldDB" id="A0A250VG22"/>
<comment type="caution">
    <text evidence="2">The sequence shown here is derived from an EMBL/GenBank/DDBJ whole genome shotgun (WGS) entry which is preliminary data.</text>
</comment>
<sequence length="551" mass="59177">MSHARKGARKATWAAASACVMMLAASCTSQGSHRESTEPAYFQNLVSQANGLYYHPFLREERGSPEAQSYALRILAETGTKPKVTVDAKTAAALRSDAVTTSALWGRYWLVPLRDAGVSGVLGPGDARSVEKLRTGTGWYEDPALEEKSDEGRLGATWAALEVEAATGSLGELPAADKVATARRLAQLAGSKPTLADAAVLARCLHLLGKPVPASLTSMRAPDVSGFTERPDQERATLLEDTYNYVLLQESAGEKPQVNRKTWQQALSHNVESLDYEQLYSLVHILRATGSPQRAFPAVTRRLERERMPDGTVRDPSSYLGTPDASLFVQRLRSVAGWTVRDKRLLAAAEKQAGSQDAPRDGAARLTMAALDHSAGGEPLSRQEAALCQDPSTVPATVTADNVADWQRAVWNCAESGVPVPVPSVTRWSVDGLEGAQAAATLVVGLHQDGRGDRIPGWLTADALRRWADDPGPRASVYDRAVIVRAYLLLGGHADESLVEHLTGQFKAHRGCPGLPGLYRPDDEPGCDLKTTLAVWDLDKALDGKLGALPS</sequence>
<dbReference type="STRING" id="1963.AQJ27_27055"/>
<dbReference type="Proteomes" id="UP000217446">
    <property type="component" value="Unassembled WGS sequence"/>
</dbReference>
<keyword evidence="3" id="KW-1185">Reference proteome</keyword>
<dbReference type="PROSITE" id="PS51257">
    <property type="entry name" value="PROKAR_LIPOPROTEIN"/>
    <property type="match status" value="1"/>
</dbReference>
<keyword evidence="1" id="KW-0732">Signal</keyword>
<evidence type="ECO:0008006" key="4">
    <source>
        <dbReference type="Google" id="ProtNLM"/>
    </source>
</evidence>
<evidence type="ECO:0000256" key="1">
    <source>
        <dbReference type="SAM" id="SignalP"/>
    </source>
</evidence>
<evidence type="ECO:0000313" key="2">
    <source>
        <dbReference type="EMBL" id="GAX53016.1"/>
    </source>
</evidence>
<protein>
    <recommendedName>
        <fullName evidence="4">Lipoprotein</fullName>
    </recommendedName>
</protein>
<feature type="signal peptide" evidence="1">
    <location>
        <begin position="1"/>
        <end position="31"/>
    </location>
</feature>
<dbReference type="RefSeq" id="WP_235613624.1">
    <property type="nucleotide sequence ID" value="NZ_BDQI01000009.1"/>
</dbReference>
<organism evidence="2 3">
    <name type="scientific">Streptomyces olivochromogenes</name>
    <dbReference type="NCBI Taxonomy" id="1963"/>
    <lineage>
        <taxon>Bacteria</taxon>
        <taxon>Bacillati</taxon>
        <taxon>Actinomycetota</taxon>
        <taxon>Actinomycetes</taxon>
        <taxon>Kitasatosporales</taxon>
        <taxon>Streptomycetaceae</taxon>
        <taxon>Streptomyces</taxon>
    </lineage>
</organism>
<name>A0A250VG22_STROL</name>
<proteinExistence type="predicted"/>
<accession>A0A250VG22</accession>
<feature type="chain" id="PRO_5039542300" description="Lipoprotein" evidence="1">
    <location>
        <begin position="32"/>
        <end position="551"/>
    </location>
</feature>
<gene>
    <name evidence="2" type="ORF">SO3561_04541</name>
</gene>